<dbReference type="Pfam" id="PF23153">
    <property type="entry name" value="Aip3p_Bud6_N"/>
    <property type="match status" value="1"/>
</dbReference>
<dbReference type="GO" id="GO:0030010">
    <property type="term" value="P:establishment of cell polarity"/>
    <property type="evidence" value="ECO:0007669"/>
    <property type="project" value="TreeGrafter"/>
</dbReference>
<dbReference type="AlphaFoldDB" id="A0A5C3MB09"/>
<dbReference type="PANTHER" id="PTHR22741:SF10">
    <property type="entry name" value="COILED-COIL DOMAIN-CONTAINING PROTEIN CG32809"/>
    <property type="match status" value="1"/>
</dbReference>
<dbReference type="GO" id="GO:0051286">
    <property type="term" value="C:cell tip"/>
    <property type="evidence" value="ECO:0007669"/>
    <property type="project" value="TreeGrafter"/>
</dbReference>
<evidence type="ECO:0000313" key="2">
    <source>
        <dbReference type="EMBL" id="TFK38351.1"/>
    </source>
</evidence>
<keyword evidence="3" id="KW-1185">Reference proteome</keyword>
<organism evidence="2 3">
    <name type="scientific">Crucibulum laeve</name>
    <dbReference type="NCBI Taxonomy" id="68775"/>
    <lineage>
        <taxon>Eukaryota</taxon>
        <taxon>Fungi</taxon>
        <taxon>Dikarya</taxon>
        <taxon>Basidiomycota</taxon>
        <taxon>Agaricomycotina</taxon>
        <taxon>Agaricomycetes</taxon>
        <taxon>Agaricomycetidae</taxon>
        <taxon>Agaricales</taxon>
        <taxon>Agaricineae</taxon>
        <taxon>Nidulariaceae</taxon>
        <taxon>Crucibulum</taxon>
    </lineage>
</organism>
<evidence type="ECO:0000259" key="1">
    <source>
        <dbReference type="Pfam" id="PF23153"/>
    </source>
</evidence>
<dbReference type="PANTHER" id="PTHR22741">
    <property type="entry name" value="P140CAP/SNIP-RELATED"/>
    <property type="match status" value="1"/>
</dbReference>
<dbReference type="InterPro" id="IPR056279">
    <property type="entry name" value="Aip3p_Bud6_N"/>
</dbReference>
<gene>
    <name evidence="2" type="ORF">BDQ12DRAFT_605663</name>
</gene>
<feature type="domain" description="Aip3p/Bud6 N-terminal" evidence="1">
    <location>
        <begin position="5"/>
        <end position="112"/>
    </location>
</feature>
<reference evidence="2 3" key="1">
    <citation type="journal article" date="2019" name="Nat. Ecol. Evol.">
        <title>Megaphylogeny resolves global patterns of mushroom evolution.</title>
        <authorList>
            <person name="Varga T."/>
            <person name="Krizsan K."/>
            <person name="Foldi C."/>
            <person name="Dima B."/>
            <person name="Sanchez-Garcia M."/>
            <person name="Sanchez-Ramirez S."/>
            <person name="Szollosi G.J."/>
            <person name="Szarkandi J.G."/>
            <person name="Papp V."/>
            <person name="Albert L."/>
            <person name="Andreopoulos W."/>
            <person name="Angelini C."/>
            <person name="Antonin V."/>
            <person name="Barry K.W."/>
            <person name="Bougher N.L."/>
            <person name="Buchanan P."/>
            <person name="Buyck B."/>
            <person name="Bense V."/>
            <person name="Catcheside P."/>
            <person name="Chovatia M."/>
            <person name="Cooper J."/>
            <person name="Damon W."/>
            <person name="Desjardin D."/>
            <person name="Finy P."/>
            <person name="Geml J."/>
            <person name="Haridas S."/>
            <person name="Hughes K."/>
            <person name="Justo A."/>
            <person name="Karasinski D."/>
            <person name="Kautmanova I."/>
            <person name="Kiss B."/>
            <person name="Kocsube S."/>
            <person name="Kotiranta H."/>
            <person name="LaButti K.M."/>
            <person name="Lechner B.E."/>
            <person name="Liimatainen K."/>
            <person name="Lipzen A."/>
            <person name="Lukacs Z."/>
            <person name="Mihaltcheva S."/>
            <person name="Morgado L.N."/>
            <person name="Niskanen T."/>
            <person name="Noordeloos M.E."/>
            <person name="Ohm R.A."/>
            <person name="Ortiz-Santana B."/>
            <person name="Ovrebo C."/>
            <person name="Racz N."/>
            <person name="Riley R."/>
            <person name="Savchenko A."/>
            <person name="Shiryaev A."/>
            <person name="Soop K."/>
            <person name="Spirin V."/>
            <person name="Szebenyi C."/>
            <person name="Tomsovsky M."/>
            <person name="Tulloss R.E."/>
            <person name="Uehling J."/>
            <person name="Grigoriev I.V."/>
            <person name="Vagvolgyi C."/>
            <person name="Papp T."/>
            <person name="Martin F.M."/>
            <person name="Miettinen O."/>
            <person name="Hibbett D.S."/>
            <person name="Nagy L.G."/>
        </authorList>
    </citation>
    <scope>NUCLEOTIDE SEQUENCE [LARGE SCALE GENOMIC DNA]</scope>
    <source>
        <strain evidence="2 3">CBS 166.37</strain>
    </source>
</reference>
<dbReference type="OrthoDB" id="783096at2759"/>
<dbReference type="EMBL" id="ML213603">
    <property type="protein sequence ID" value="TFK38351.1"/>
    <property type="molecule type" value="Genomic_DNA"/>
</dbReference>
<dbReference type="STRING" id="68775.A0A5C3MB09"/>
<dbReference type="GO" id="GO:0005737">
    <property type="term" value="C:cytoplasm"/>
    <property type="evidence" value="ECO:0007669"/>
    <property type="project" value="TreeGrafter"/>
</dbReference>
<feature type="non-terminal residue" evidence="2">
    <location>
        <position position="1"/>
    </location>
</feature>
<evidence type="ECO:0000313" key="3">
    <source>
        <dbReference type="Proteomes" id="UP000308652"/>
    </source>
</evidence>
<dbReference type="InterPro" id="IPR051825">
    <property type="entry name" value="SRCIN1"/>
</dbReference>
<name>A0A5C3MB09_9AGAR</name>
<dbReference type="Proteomes" id="UP000308652">
    <property type="component" value="Unassembled WGS sequence"/>
</dbReference>
<accession>A0A5C3MB09</accession>
<protein>
    <recommendedName>
        <fullName evidence="1">Aip3p/Bud6 N-terminal domain-containing protein</fullName>
    </recommendedName>
</protein>
<proteinExistence type="predicted"/>
<sequence length="114" mass="12801">PAVEPAVTRLLVSIKRLLKSLTQWSRTEVDEVHVSDVYVRLGNDFESVVAAFSVYNIEMADLLTVPDDLRKVLEQCLSEEATAGNLGLYLPNVQQIITKLLQGLRSKQSIYRRG</sequence>